<gene>
    <name evidence="1" type="ORF">CCMSSC00406_0003764</name>
</gene>
<sequence>MAAPLLVPPVYYEQFQDTPAPSYSTLPLTDEETIEYNPRPGSPTIPQGSYTRQWGRTTLILHDQDESAATPSYGRNAIINGEVGLGDNENILSVALKLEGRLHLSISDGGRNNTTLVSVHHTLWKTDNPAGKTCPSSMPFSIRFPSSYHDGERSRRLPPSYEVTYHGIPAIVAKCSYSLSLMVTRIRHKRVSFWTSCKTRTIGLNHRPRSRPHRPVLPINSLFSTIKRLPEEWRQIVTEMGTRPGSTISPITCHFFIPSVQTFGLSDTIPFHIQLTGPLESLHTFIPPNSAELSPISSGSKTSFKNPNSHLLHRPAIRVSLARQVLVEVHERKSWRSSTLGEGSVWPVPPSAPVSLDSDSHEVTIDWSGEVRCGEDITSGGFSTGGLVIKVNKMPSALLFQIQWLTDHFELGLYCVRINAFQSTNIIIARDTTRTSHQVCYGSLDRPRSSTGQMTDSILHHVFIDFVVPWLGISFHVDGGVTTPDLHTFNVLHSFHFQKRRPTSYA</sequence>
<organism evidence="1 2">
    <name type="scientific">Pleurotus cornucopiae</name>
    <name type="common">Cornucopia mushroom</name>
    <dbReference type="NCBI Taxonomy" id="5321"/>
    <lineage>
        <taxon>Eukaryota</taxon>
        <taxon>Fungi</taxon>
        <taxon>Dikarya</taxon>
        <taxon>Basidiomycota</taxon>
        <taxon>Agaricomycotina</taxon>
        <taxon>Agaricomycetes</taxon>
        <taxon>Agaricomycetidae</taxon>
        <taxon>Agaricales</taxon>
        <taxon>Pleurotineae</taxon>
        <taxon>Pleurotaceae</taxon>
        <taxon>Pleurotus</taxon>
    </lineage>
</organism>
<name>A0ACB7ISH9_PLECO</name>
<comment type="caution">
    <text evidence="1">The sequence shown here is derived from an EMBL/GenBank/DDBJ whole genome shotgun (WGS) entry which is preliminary data.</text>
</comment>
<evidence type="ECO:0000313" key="2">
    <source>
        <dbReference type="Proteomes" id="UP000824881"/>
    </source>
</evidence>
<accession>A0ACB7ISH9</accession>
<dbReference type="EMBL" id="WQMT02000007">
    <property type="protein sequence ID" value="KAG9220665.1"/>
    <property type="molecule type" value="Genomic_DNA"/>
</dbReference>
<protein>
    <submittedName>
        <fullName evidence="1">Uncharacterized protein</fullName>
    </submittedName>
</protein>
<keyword evidence="2" id="KW-1185">Reference proteome</keyword>
<dbReference type="Proteomes" id="UP000824881">
    <property type="component" value="Unassembled WGS sequence"/>
</dbReference>
<reference evidence="1 2" key="1">
    <citation type="journal article" date="2021" name="Appl. Environ. Microbiol.">
        <title>Genetic linkage and physical mapping for an oyster mushroom Pleurotus cornucopiae and QTL analysis for the trait cap color.</title>
        <authorList>
            <person name="Zhang Y."/>
            <person name="Gao W."/>
            <person name="Sonnenberg A."/>
            <person name="Chen Q."/>
            <person name="Zhang J."/>
            <person name="Huang C."/>
        </authorList>
    </citation>
    <scope>NUCLEOTIDE SEQUENCE [LARGE SCALE GENOMIC DNA]</scope>
    <source>
        <strain evidence="1">CCMSSC00406</strain>
    </source>
</reference>
<proteinExistence type="predicted"/>
<evidence type="ECO:0000313" key="1">
    <source>
        <dbReference type="EMBL" id="KAG9220665.1"/>
    </source>
</evidence>